<evidence type="ECO:0000313" key="1">
    <source>
        <dbReference type="EMBL" id="TFK62192.1"/>
    </source>
</evidence>
<accession>A0ACD3A901</accession>
<dbReference type="EMBL" id="ML208599">
    <property type="protein sequence ID" value="TFK62192.1"/>
    <property type="molecule type" value="Genomic_DNA"/>
</dbReference>
<protein>
    <submittedName>
        <fullName evidence="1">Uncharacterized protein</fullName>
    </submittedName>
</protein>
<dbReference type="Proteomes" id="UP000308600">
    <property type="component" value="Unassembled WGS sequence"/>
</dbReference>
<reference evidence="1 2" key="1">
    <citation type="journal article" date="2019" name="Nat. Ecol. Evol.">
        <title>Megaphylogeny resolves global patterns of mushroom evolution.</title>
        <authorList>
            <person name="Varga T."/>
            <person name="Krizsan K."/>
            <person name="Foldi C."/>
            <person name="Dima B."/>
            <person name="Sanchez-Garcia M."/>
            <person name="Sanchez-Ramirez S."/>
            <person name="Szollosi G.J."/>
            <person name="Szarkandi J.G."/>
            <person name="Papp V."/>
            <person name="Albert L."/>
            <person name="Andreopoulos W."/>
            <person name="Angelini C."/>
            <person name="Antonin V."/>
            <person name="Barry K.W."/>
            <person name="Bougher N.L."/>
            <person name="Buchanan P."/>
            <person name="Buyck B."/>
            <person name="Bense V."/>
            <person name="Catcheside P."/>
            <person name="Chovatia M."/>
            <person name="Cooper J."/>
            <person name="Damon W."/>
            <person name="Desjardin D."/>
            <person name="Finy P."/>
            <person name="Geml J."/>
            <person name="Haridas S."/>
            <person name="Hughes K."/>
            <person name="Justo A."/>
            <person name="Karasinski D."/>
            <person name="Kautmanova I."/>
            <person name="Kiss B."/>
            <person name="Kocsube S."/>
            <person name="Kotiranta H."/>
            <person name="LaButti K.M."/>
            <person name="Lechner B.E."/>
            <person name="Liimatainen K."/>
            <person name="Lipzen A."/>
            <person name="Lukacs Z."/>
            <person name="Mihaltcheva S."/>
            <person name="Morgado L.N."/>
            <person name="Niskanen T."/>
            <person name="Noordeloos M.E."/>
            <person name="Ohm R.A."/>
            <person name="Ortiz-Santana B."/>
            <person name="Ovrebo C."/>
            <person name="Racz N."/>
            <person name="Riley R."/>
            <person name="Savchenko A."/>
            <person name="Shiryaev A."/>
            <person name="Soop K."/>
            <person name="Spirin V."/>
            <person name="Szebenyi C."/>
            <person name="Tomsovsky M."/>
            <person name="Tulloss R.E."/>
            <person name="Uehling J."/>
            <person name="Grigoriev I.V."/>
            <person name="Vagvolgyi C."/>
            <person name="Papp T."/>
            <person name="Martin F.M."/>
            <person name="Miettinen O."/>
            <person name="Hibbett D.S."/>
            <person name="Nagy L.G."/>
        </authorList>
    </citation>
    <scope>NUCLEOTIDE SEQUENCE [LARGE SCALE GENOMIC DNA]</scope>
    <source>
        <strain evidence="1 2">NL-1719</strain>
    </source>
</reference>
<organism evidence="1 2">
    <name type="scientific">Pluteus cervinus</name>
    <dbReference type="NCBI Taxonomy" id="181527"/>
    <lineage>
        <taxon>Eukaryota</taxon>
        <taxon>Fungi</taxon>
        <taxon>Dikarya</taxon>
        <taxon>Basidiomycota</taxon>
        <taxon>Agaricomycotina</taxon>
        <taxon>Agaricomycetes</taxon>
        <taxon>Agaricomycetidae</taxon>
        <taxon>Agaricales</taxon>
        <taxon>Pluteineae</taxon>
        <taxon>Pluteaceae</taxon>
        <taxon>Pluteus</taxon>
    </lineage>
</organism>
<sequence length="830" mass="91067">MPPRAARKTDGSAASKIKNAPSKGLSPQSKARGNAADFIEKAQGVVEKARGTKRPREDVPETLARVSHEEEERAGDLDKLLDGVTQELDPQFVQQCSINVETLLEGYVANRPETEKRAAALEAKAGLETLLSFEDQIEHWHLLGESRHPSSFNFTNAPAASPESNRKPLSRTQPTAEALEPKTAKGVLQAFDLLAPASANKGKQPPPSTTSTQRSRNTPHPFDVSAKKTSPKPTTVSELSAKLRAEAKTASSKPAKEAGSEGEGSEAKPGGGKKGAARKGKGKAGGTDTFRNYNKTKNGGVKEPEAASSGSWSGPSLLYSANSCLLAESTPLPSQSTSAPARPSPSSPTAPANPLPAALSSLEWNNAPYSLGFVKDSASRFAPLIHQDRFRFKDAIKQTLRSPRQDQQPPSKKTKLSSPEASEAQTPVKKKKNGKRAGKSHRERIASGLTVGQWRYVLVMRNTAFMQAEGTKGFSLQHDGLFASTGWQGLALPDKAKKQVLKAYENKKIGELLINFARAHYIPRCPLFLVDAMRRIFFYRTKQQLWLKLLGPKLYAMAKKLLVAEVCERERRAQDADNSRGKHYATIFGWNKPFSSWPTLTALHQALLKEFEEFASSEEFIRLVIWINSVLVDSFPGVAVRYQNIADEWKKKSNGAIQFPFGCYHNFCWNACFEGQPRVQCQPHTDHKNVVGVCIVVVYEAPEANFDHKTRSWLVIWDAGVIVEAPPWTALIYKAHIKILTLDSEDTPSSEEREKWEKASIAGRGSMVFFNQASMFHLETGEVTLKKAEASKLAHTRDVASDLPLLFPPSCIPDMASDDTTTHGDAQGKP</sequence>
<evidence type="ECO:0000313" key="2">
    <source>
        <dbReference type="Proteomes" id="UP000308600"/>
    </source>
</evidence>
<name>A0ACD3A901_9AGAR</name>
<gene>
    <name evidence="1" type="ORF">BDN72DRAFT_903439</name>
</gene>
<keyword evidence="2" id="KW-1185">Reference proteome</keyword>
<proteinExistence type="predicted"/>